<dbReference type="Gene3D" id="3.40.50.1220">
    <property type="entry name" value="TPP-binding domain"/>
    <property type="match status" value="1"/>
</dbReference>
<dbReference type="STRING" id="520822.A0A195BPH1"/>
<dbReference type="Gene3D" id="3.40.50.150">
    <property type="entry name" value="Vaccinia Virus protein VP39"/>
    <property type="match status" value="1"/>
</dbReference>
<dbReference type="SUPFAM" id="SSF53335">
    <property type="entry name" value="S-adenosyl-L-methionine-dependent methyltransferases"/>
    <property type="match status" value="1"/>
</dbReference>
<feature type="binding site" evidence="3">
    <location>
        <position position="528"/>
    </location>
    <ligand>
        <name>Zn(2+)</name>
        <dbReference type="ChEBI" id="CHEBI:29105"/>
    </ligand>
</feature>
<accession>A0A195BPH1</accession>
<evidence type="ECO:0000256" key="3">
    <source>
        <dbReference type="PROSITE-ProRule" id="PRU00236"/>
    </source>
</evidence>
<feature type="binding site" evidence="3">
    <location>
        <position position="574"/>
    </location>
    <ligand>
        <name>Zn(2+)</name>
        <dbReference type="ChEBI" id="CHEBI:29105"/>
    </ligand>
</feature>
<dbReference type="GO" id="GO:0016740">
    <property type="term" value="F:transferase activity"/>
    <property type="evidence" value="ECO:0007669"/>
    <property type="project" value="UniProtKB-KW"/>
</dbReference>
<dbReference type="PANTHER" id="PTHR12496">
    <property type="entry name" value="CGI-41 METHYLTRANSFERASE"/>
    <property type="match status" value="1"/>
</dbReference>
<dbReference type="InterPro" id="IPR029063">
    <property type="entry name" value="SAM-dependent_MTases_sf"/>
</dbReference>
<feature type="binding site" evidence="3">
    <location>
        <position position="531"/>
    </location>
    <ligand>
        <name>Zn(2+)</name>
        <dbReference type="ChEBI" id="CHEBI:29105"/>
    </ligand>
</feature>
<dbReference type="AlphaFoldDB" id="A0A195BPH1"/>
<dbReference type="EMBL" id="KQ976432">
    <property type="protein sequence ID" value="KYM87541.1"/>
    <property type="molecule type" value="Genomic_DNA"/>
</dbReference>
<evidence type="ECO:0000259" key="4">
    <source>
        <dbReference type="PROSITE" id="PS50305"/>
    </source>
</evidence>
<dbReference type="Proteomes" id="UP000078540">
    <property type="component" value="Unassembled WGS sequence"/>
</dbReference>
<keyword evidence="1" id="KW-0808">Transferase</keyword>
<feature type="active site" description="Proton acceptor" evidence="3">
    <location>
        <position position="520"/>
    </location>
</feature>
<dbReference type="InterPro" id="IPR003000">
    <property type="entry name" value="Sirtuin"/>
</dbReference>
<gene>
    <name evidence="5" type="ORF">ALC53_03441</name>
</gene>
<dbReference type="GO" id="GO:0070403">
    <property type="term" value="F:NAD+ binding"/>
    <property type="evidence" value="ECO:0007669"/>
    <property type="project" value="InterPro"/>
</dbReference>
<dbReference type="SUPFAM" id="SSF52467">
    <property type="entry name" value="DHS-like NAD/FAD-binding domain"/>
    <property type="match status" value="1"/>
</dbReference>
<keyword evidence="3" id="KW-0862">Zinc</keyword>
<dbReference type="InterPro" id="IPR025714">
    <property type="entry name" value="Methyltranfer_dom"/>
</dbReference>
<dbReference type="Pfam" id="PF02146">
    <property type="entry name" value="SIR2"/>
    <property type="match status" value="1"/>
</dbReference>
<evidence type="ECO:0000313" key="5">
    <source>
        <dbReference type="EMBL" id="KYM87541.1"/>
    </source>
</evidence>
<name>A0A195BPH1_9HYME</name>
<dbReference type="Pfam" id="PF13679">
    <property type="entry name" value="Methyltransf_32"/>
    <property type="match status" value="1"/>
</dbReference>
<evidence type="ECO:0000256" key="2">
    <source>
        <dbReference type="ARBA" id="ARBA00023027"/>
    </source>
</evidence>
<evidence type="ECO:0000256" key="1">
    <source>
        <dbReference type="ARBA" id="ARBA00022679"/>
    </source>
</evidence>
<feature type="domain" description="Deacetylase sirtuin-type" evidence="4">
    <location>
        <begin position="426"/>
        <end position="648"/>
    </location>
</feature>
<sequence>MDIDAEKKYFVEALRFFYETQWLHNIPVTEILTKTSLDAVPKEWLEQLQILENEELNNFVVEKIIKSDWPDSLKTYVAKCKKINRLPFVPALPSIELPQNFKIGLSEKKQHEIIHLAYLVDVQCKQHDIRTIIDLGAGLGYVCQMLHYLYGYQVLGLERDKKNISKAFTRQKKLYPDSLTKVKYMHCDVTCDSANIIESILQQEFLDITDVCLIGLHACGDLSTSASRIFCKMKSAKLFILISCCYHKLSISKSVQEKQYFQNFPTSNCLRETIAAYNFDVGQFLRIPFLRLACQESADKWHGMSQEKHKEHSFYVLARAVLELYSQQNNYVLNKKVRKGTRKSQCSNFQTYVKDSLLRYDLVSDTDKKAFMYKDNVITHEEMEKGITRLWEEQSTKLKTVEIYTGLQMMLQLPAESFILQDRLCWLHEQDLEAVIVPVMNKCISPRIMFHSLNGPFKNLCIANVYLRHQTSMAIYVAAHEAVADFQKRKIAEGKRVSIVTQNIDDLHQKAGATEVLELHGSLYRTRCTKCRNVAVNENIPICPALAGKGSPDPNIMSSDIPIEELPHCEIKDCGALLRPDIIWFGEQLDANVLEKAYDIVETCDACLVIGTSAIVYPAAMFAPQVAQRNVPVAEFNIEETPATKQLQ</sequence>
<protein>
    <submittedName>
        <fullName evidence="5">NAD-dependent deacetylase sirtuin-5</fullName>
    </submittedName>
</protein>
<reference evidence="5 6" key="1">
    <citation type="submission" date="2015-09" db="EMBL/GenBank/DDBJ databases">
        <title>Atta colombica WGS genome.</title>
        <authorList>
            <person name="Nygaard S."/>
            <person name="Hu H."/>
            <person name="Boomsma J."/>
            <person name="Zhang G."/>
        </authorList>
    </citation>
    <scope>NUCLEOTIDE SEQUENCE [LARGE SCALE GENOMIC DNA]</scope>
    <source>
        <strain evidence="5">Treedump-2</strain>
        <tissue evidence="5">Whole body</tissue>
    </source>
</reference>
<dbReference type="InterPro" id="IPR029035">
    <property type="entry name" value="DHS-like_NAD/FAD-binding_dom"/>
</dbReference>
<organism evidence="5 6">
    <name type="scientific">Atta colombica</name>
    <dbReference type="NCBI Taxonomy" id="520822"/>
    <lineage>
        <taxon>Eukaryota</taxon>
        <taxon>Metazoa</taxon>
        <taxon>Ecdysozoa</taxon>
        <taxon>Arthropoda</taxon>
        <taxon>Hexapoda</taxon>
        <taxon>Insecta</taxon>
        <taxon>Pterygota</taxon>
        <taxon>Neoptera</taxon>
        <taxon>Endopterygota</taxon>
        <taxon>Hymenoptera</taxon>
        <taxon>Apocrita</taxon>
        <taxon>Aculeata</taxon>
        <taxon>Formicoidea</taxon>
        <taxon>Formicidae</taxon>
        <taxon>Myrmicinae</taxon>
        <taxon>Atta</taxon>
    </lineage>
</organism>
<dbReference type="PANTHER" id="PTHR12496:SF0">
    <property type="entry name" value="METHYLTRANSFERASE DOMAIN-CONTAINING PROTEIN"/>
    <property type="match status" value="1"/>
</dbReference>
<keyword evidence="6" id="KW-1185">Reference proteome</keyword>
<dbReference type="InterPro" id="IPR026590">
    <property type="entry name" value="Ssirtuin_cat_dom"/>
</dbReference>
<proteinExistence type="predicted"/>
<dbReference type="PROSITE" id="PS50305">
    <property type="entry name" value="SIRTUIN"/>
    <property type="match status" value="1"/>
</dbReference>
<keyword evidence="3" id="KW-0479">Metal-binding</keyword>
<dbReference type="InterPro" id="IPR052220">
    <property type="entry name" value="METTL25"/>
</dbReference>
<dbReference type="GO" id="GO:0046872">
    <property type="term" value="F:metal ion binding"/>
    <property type="evidence" value="ECO:0007669"/>
    <property type="project" value="UniProtKB-KW"/>
</dbReference>
<feature type="binding site" evidence="3">
    <location>
        <position position="569"/>
    </location>
    <ligand>
        <name>Zn(2+)</name>
        <dbReference type="ChEBI" id="CHEBI:29105"/>
    </ligand>
</feature>
<dbReference type="CDD" id="cd02440">
    <property type="entry name" value="AdoMet_MTases"/>
    <property type="match status" value="1"/>
</dbReference>
<keyword evidence="2" id="KW-0520">NAD</keyword>
<evidence type="ECO:0000313" key="6">
    <source>
        <dbReference type="Proteomes" id="UP000078540"/>
    </source>
</evidence>